<organism evidence="2 3">
    <name type="scientific">Desulfovibrio ferrophilus</name>
    <dbReference type="NCBI Taxonomy" id="241368"/>
    <lineage>
        <taxon>Bacteria</taxon>
        <taxon>Pseudomonadati</taxon>
        <taxon>Thermodesulfobacteriota</taxon>
        <taxon>Desulfovibrionia</taxon>
        <taxon>Desulfovibrionales</taxon>
        <taxon>Desulfovibrionaceae</taxon>
        <taxon>Desulfovibrio</taxon>
    </lineage>
</organism>
<keyword evidence="3" id="KW-1185">Reference proteome</keyword>
<sequence length="282" mass="30884">MQDNYTVRTMRADEVPLAVQWAAQEGWNPGLDDAGLFFKADPQGFLVGLLDGEPIATISAVKYGKTFGFVGFYIVQSEYRGKGYGLRLWDAAMQALAGRVVGLDGVVAQQGNYRKSGFEPAYRNVRYEGRCGGVAPEHSGLVDISGQSLESAVAYDRQFFPDDRAQFLRAWLSQPRAKAFGILAEGRLAGYGVIRQCRSGYKIGPLFADNDDYAEVLFQALRSGYSAEVPLYLDVPEVNSQAVSLAQGHDMSVVFETARMYAGQVPDIPVDRIFGVTSFELG</sequence>
<dbReference type="RefSeq" id="WP_126378013.1">
    <property type="nucleotide sequence ID" value="NZ_AP017378.1"/>
</dbReference>
<feature type="domain" description="N-acetyltransferase" evidence="1">
    <location>
        <begin position="5"/>
        <end position="141"/>
    </location>
</feature>
<dbReference type="InterPro" id="IPR041496">
    <property type="entry name" value="YitH/HolE_GNAT"/>
</dbReference>
<dbReference type="SUPFAM" id="SSF55729">
    <property type="entry name" value="Acyl-CoA N-acyltransferases (Nat)"/>
    <property type="match status" value="1"/>
</dbReference>
<dbReference type="InterPro" id="IPR000182">
    <property type="entry name" value="GNAT_dom"/>
</dbReference>
<accession>A0A2Z6AY27</accession>
<dbReference type="KEGG" id="dfl:DFE_1423"/>
<proteinExistence type="predicted"/>
<gene>
    <name evidence="2" type="ORF">DFE_1423</name>
</gene>
<evidence type="ECO:0000259" key="1">
    <source>
        <dbReference type="PROSITE" id="PS51186"/>
    </source>
</evidence>
<dbReference type="PROSITE" id="PS51186">
    <property type="entry name" value="GNAT"/>
    <property type="match status" value="1"/>
</dbReference>
<dbReference type="OrthoDB" id="20916at2"/>
<evidence type="ECO:0000313" key="3">
    <source>
        <dbReference type="Proteomes" id="UP000269883"/>
    </source>
</evidence>
<dbReference type="Pfam" id="PF00583">
    <property type="entry name" value="Acetyltransf_1"/>
    <property type="match status" value="1"/>
</dbReference>
<name>A0A2Z6AY27_9BACT</name>
<dbReference type="PANTHER" id="PTHR47237">
    <property type="entry name" value="SLL0310 PROTEIN"/>
    <property type="match status" value="1"/>
</dbReference>
<dbReference type="InterPro" id="IPR016181">
    <property type="entry name" value="Acyl_CoA_acyltransferase"/>
</dbReference>
<dbReference type="Pfam" id="PF18014">
    <property type="entry name" value="Acetyltransf_18"/>
    <property type="match status" value="1"/>
</dbReference>
<reference evidence="2 3" key="1">
    <citation type="journal article" date="2018" name="Sci. Adv.">
        <title>Multi-heme cytochromes provide a pathway for survival in energy-limited environments.</title>
        <authorList>
            <person name="Deng X."/>
            <person name="Dohmae N."/>
            <person name="Nealson K.H."/>
            <person name="Hashimoto K."/>
            <person name="Okamoto A."/>
        </authorList>
    </citation>
    <scope>NUCLEOTIDE SEQUENCE [LARGE SCALE GENOMIC DNA]</scope>
    <source>
        <strain evidence="2 3">IS5</strain>
    </source>
</reference>
<dbReference type="Proteomes" id="UP000269883">
    <property type="component" value="Chromosome"/>
</dbReference>
<dbReference type="Gene3D" id="3.40.630.90">
    <property type="match status" value="1"/>
</dbReference>
<dbReference type="EMBL" id="AP017378">
    <property type="protein sequence ID" value="BBD08149.1"/>
    <property type="molecule type" value="Genomic_DNA"/>
</dbReference>
<evidence type="ECO:0000313" key="2">
    <source>
        <dbReference type="EMBL" id="BBD08149.1"/>
    </source>
</evidence>
<dbReference type="AlphaFoldDB" id="A0A2Z6AY27"/>
<dbReference type="CDD" id="cd04301">
    <property type="entry name" value="NAT_SF"/>
    <property type="match status" value="1"/>
</dbReference>
<dbReference type="GO" id="GO:0016747">
    <property type="term" value="F:acyltransferase activity, transferring groups other than amino-acyl groups"/>
    <property type="evidence" value="ECO:0007669"/>
    <property type="project" value="InterPro"/>
</dbReference>
<protein>
    <submittedName>
        <fullName evidence="2">GCN5-related N-acetyltransferase</fullName>
    </submittedName>
</protein>
<dbReference type="InterPro" id="IPR052729">
    <property type="entry name" value="Acyl/Acetyltrans_Enzymes"/>
</dbReference>
<keyword evidence="2" id="KW-0808">Transferase</keyword>
<dbReference type="Gene3D" id="3.40.630.30">
    <property type="match status" value="1"/>
</dbReference>
<dbReference type="PANTHER" id="PTHR47237:SF1">
    <property type="entry name" value="SLL0310 PROTEIN"/>
    <property type="match status" value="1"/>
</dbReference>